<dbReference type="OrthoDB" id="6375767at2759"/>
<dbReference type="SMART" id="SM00262">
    <property type="entry name" value="GEL"/>
    <property type="match status" value="3"/>
</dbReference>
<dbReference type="Pfam" id="PF00626">
    <property type="entry name" value="Gelsolin"/>
    <property type="match status" value="3"/>
</dbReference>
<name>A0A8H6XW67_9AGAR</name>
<evidence type="ECO:0000313" key="6">
    <source>
        <dbReference type="EMBL" id="KAF7348272.1"/>
    </source>
</evidence>
<dbReference type="FunFam" id="3.40.20.10:FF:000043">
    <property type="entry name" value="macrophage-capping protein-like isoform X2"/>
    <property type="match status" value="1"/>
</dbReference>
<dbReference type="GO" id="GO:0015629">
    <property type="term" value="C:actin cytoskeleton"/>
    <property type="evidence" value="ECO:0007669"/>
    <property type="project" value="TreeGrafter"/>
</dbReference>
<accession>A0A8H6XW67</accession>
<feature type="domain" description="Gelsolin-like" evidence="5">
    <location>
        <begin position="303"/>
        <end position="389"/>
    </location>
</feature>
<dbReference type="Proteomes" id="UP000623467">
    <property type="component" value="Unassembled WGS sequence"/>
</dbReference>
<evidence type="ECO:0000313" key="7">
    <source>
        <dbReference type="Proteomes" id="UP000623467"/>
    </source>
</evidence>
<comment type="caution">
    <text evidence="6">The sequence shown here is derived from an EMBL/GenBank/DDBJ whole genome shotgun (WGS) entry which is preliminary data.</text>
</comment>
<dbReference type="GO" id="GO:0008154">
    <property type="term" value="P:actin polymerization or depolymerization"/>
    <property type="evidence" value="ECO:0007669"/>
    <property type="project" value="TreeGrafter"/>
</dbReference>
<dbReference type="GO" id="GO:0051693">
    <property type="term" value="P:actin filament capping"/>
    <property type="evidence" value="ECO:0007669"/>
    <property type="project" value="UniProtKB-KW"/>
</dbReference>
<reference evidence="6" key="1">
    <citation type="submission" date="2020-05" db="EMBL/GenBank/DDBJ databases">
        <title>Mycena genomes resolve the evolution of fungal bioluminescence.</title>
        <authorList>
            <person name="Tsai I.J."/>
        </authorList>
    </citation>
    <scope>NUCLEOTIDE SEQUENCE</scope>
    <source>
        <strain evidence="6">160909Yilan</strain>
    </source>
</reference>
<dbReference type="PRINTS" id="PR00597">
    <property type="entry name" value="GELSOLIN"/>
</dbReference>
<dbReference type="CDD" id="cd11290">
    <property type="entry name" value="gelsolin_S1_like"/>
    <property type="match status" value="1"/>
</dbReference>
<keyword evidence="4" id="KW-0009">Actin-binding</keyword>
<dbReference type="EMBL" id="JACAZH010000017">
    <property type="protein sequence ID" value="KAF7348272.1"/>
    <property type="molecule type" value="Genomic_DNA"/>
</dbReference>
<keyword evidence="3" id="KW-0677">Repeat</keyword>
<evidence type="ECO:0000256" key="4">
    <source>
        <dbReference type="ARBA" id="ARBA00023203"/>
    </source>
</evidence>
<evidence type="ECO:0000256" key="2">
    <source>
        <dbReference type="ARBA" id="ARBA00022467"/>
    </source>
</evidence>
<feature type="domain" description="Gelsolin-like" evidence="5">
    <location>
        <begin position="194"/>
        <end position="260"/>
    </location>
</feature>
<organism evidence="6 7">
    <name type="scientific">Mycena sanguinolenta</name>
    <dbReference type="NCBI Taxonomy" id="230812"/>
    <lineage>
        <taxon>Eukaryota</taxon>
        <taxon>Fungi</taxon>
        <taxon>Dikarya</taxon>
        <taxon>Basidiomycota</taxon>
        <taxon>Agaricomycotina</taxon>
        <taxon>Agaricomycetes</taxon>
        <taxon>Agaricomycetidae</taxon>
        <taxon>Agaricales</taxon>
        <taxon>Marasmiineae</taxon>
        <taxon>Mycenaceae</taxon>
        <taxon>Mycena</taxon>
    </lineage>
</organism>
<dbReference type="GO" id="GO:0005737">
    <property type="term" value="C:cytoplasm"/>
    <property type="evidence" value="ECO:0007669"/>
    <property type="project" value="TreeGrafter"/>
</dbReference>
<gene>
    <name evidence="6" type="ORF">MSAN_01780800</name>
</gene>
<evidence type="ECO:0000256" key="3">
    <source>
        <dbReference type="ARBA" id="ARBA00022737"/>
    </source>
</evidence>
<dbReference type="PANTHER" id="PTHR11977:SF130">
    <property type="entry name" value="SEVERIN"/>
    <property type="match status" value="1"/>
</dbReference>
<keyword evidence="7" id="KW-1185">Reference proteome</keyword>
<dbReference type="Gene3D" id="3.40.20.10">
    <property type="entry name" value="Severin"/>
    <property type="match status" value="3"/>
</dbReference>
<protein>
    <submittedName>
        <fullName evidence="6">Actin-binding protein</fullName>
    </submittedName>
</protein>
<dbReference type="SUPFAM" id="SSF55753">
    <property type="entry name" value="Actin depolymerizing proteins"/>
    <property type="match status" value="3"/>
</dbReference>
<dbReference type="AlphaFoldDB" id="A0A8H6XW67"/>
<keyword evidence="2" id="KW-0117">Actin capping</keyword>
<dbReference type="GO" id="GO:0051015">
    <property type="term" value="F:actin filament binding"/>
    <property type="evidence" value="ECO:0007669"/>
    <property type="project" value="InterPro"/>
</dbReference>
<evidence type="ECO:0000256" key="1">
    <source>
        <dbReference type="ARBA" id="ARBA00008418"/>
    </source>
</evidence>
<feature type="domain" description="Gelsolin-like" evidence="5">
    <location>
        <begin position="74"/>
        <end position="148"/>
    </location>
</feature>
<dbReference type="PANTHER" id="PTHR11977">
    <property type="entry name" value="VILLIN"/>
    <property type="match status" value="1"/>
</dbReference>
<comment type="similarity">
    <text evidence="1">Belongs to the villin/gelsolin family.</text>
</comment>
<dbReference type="InterPro" id="IPR007122">
    <property type="entry name" value="Villin/Gelsolin"/>
</dbReference>
<dbReference type="InterPro" id="IPR029006">
    <property type="entry name" value="ADF-H/Gelsolin-like_dom_sf"/>
</dbReference>
<proteinExistence type="inferred from homology"/>
<sequence length="394" mass="42657">MAHLTKPTTYDIKDSNIALLGSDASGSGSHQLEKHVREAAGDKEKAWANAGTAAGLQIWRIEKFHVVDWPKDKLGSFYDGDSYIVLHTYKKTPDAESFSYDLHFWLGENTSQDEAGTAAYKTVELDDHLHGAPVQYREVQGFESPLFLSYFPHFVCLHGGVDTGFHHVSAPPPLDLHKLYIIKLSKHGAKVSLVVREVAATAASIVEGDVYILDKGTHVWQYNTKTSLGKEKFKAAEFAQSLVSPRQGHCDVQVFDEGGSGSGAFLAEFGADAAVVPAHAPKASGAPPKLFRLSDASGQVTFAPVDPPSRAALSSADAFLLDHASDPTHPAIYVWLGRDASLTEKRLAPQYAQRYLYEKQAGGDAAAHHHGVATSIVKMREGDESEAFLHALAA</sequence>
<evidence type="ECO:0000259" key="5">
    <source>
        <dbReference type="Pfam" id="PF00626"/>
    </source>
</evidence>
<dbReference type="InterPro" id="IPR007123">
    <property type="entry name" value="Gelsolin-like_dom"/>
</dbReference>